<dbReference type="OrthoDB" id="9929923at2759"/>
<feature type="disulfide bond" evidence="4">
    <location>
        <begin position="25"/>
        <end position="30"/>
    </location>
</feature>
<gene>
    <name evidence="6" type="ORF">DNTS_011908</name>
</gene>
<comment type="similarity">
    <text evidence="2">Belongs to the calcitonin family.</text>
</comment>
<keyword evidence="7" id="KW-1185">Reference proteome</keyword>
<dbReference type="Pfam" id="PF00214">
    <property type="entry name" value="Calc_CGRP_IAPP"/>
    <property type="match status" value="1"/>
</dbReference>
<dbReference type="InterPro" id="IPR018360">
    <property type="entry name" value="Calcitonin_CS"/>
</dbReference>
<dbReference type="InterPro" id="IPR021117">
    <property type="entry name" value="Calcitonin-like"/>
</dbReference>
<evidence type="ECO:0000259" key="5">
    <source>
        <dbReference type="SMART" id="SM00113"/>
    </source>
</evidence>
<dbReference type="InterPro" id="IPR015476">
    <property type="entry name" value="Calcitonin_gene-rel_peptide"/>
</dbReference>
<proteinExistence type="inferred from homology"/>
<evidence type="ECO:0000256" key="2">
    <source>
        <dbReference type="ARBA" id="ARBA00009222"/>
    </source>
</evidence>
<evidence type="ECO:0000256" key="1">
    <source>
        <dbReference type="ARBA" id="ARBA00003306"/>
    </source>
</evidence>
<keyword evidence="3 4" id="KW-1015">Disulfide bond</keyword>
<dbReference type="Proteomes" id="UP000316079">
    <property type="component" value="Unassembled WGS sequence"/>
</dbReference>
<reference evidence="6 7" key="1">
    <citation type="journal article" date="2019" name="Sci. Data">
        <title>Hybrid genome assembly and annotation of Danionella translucida.</title>
        <authorList>
            <person name="Kadobianskyi M."/>
            <person name="Schulze L."/>
            <person name="Schuelke M."/>
            <person name="Judkewitz B."/>
        </authorList>
    </citation>
    <scope>NUCLEOTIDE SEQUENCE [LARGE SCALE GENOMIC DNA]</scope>
    <source>
        <strain evidence="6 7">Bolton</strain>
    </source>
</reference>
<dbReference type="InterPro" id="IPR021116">
    <property type="entry name" value="Calcitonin/adrenomedullin"/>
</dbReference>
<evidence type="ECO:0000313" key="6">
    <source>
        <dbReference type="EMBL" id="TRY85882.1"/>
    </source>
</evidence>
<evidence type="ECO:0000313" key="7">
    <source>
        <dbReference type="Proteomes" id="UP000316079"/>
    </source>
</evidence>
<sequence length="125" mass="13463">MQFLQYPHVSELLSLHSVSAQKRGCNTATCVTHRLADLLSRSGGISSPRFRPTDVGATGFGRRRRKRRGEAETTLAALVWLTLLGNGTDSSRNIMLHLTLSYLRALTLLSLPSTAQLGGGGSVSL</sequence>
<dbReference type="GO" id="GO:0051480">
    <property type="term" value="P:regulation of cytosolic calcium ion concentration"/>
    <property type="evidence" value="ECO:0007669"/>
    <property type="project" value="TreeGrafter"/>
</dbReference>
<comment type="caution">
    <text evidence="6">The sequence shown here is derived from an EMBL/GenBank/DDBJ whole genome shotgun (WGS) entry which is preliminary data.</text>
</comment>
<dbReference type="Gene3D" id="6.10.250.2190">
    <property type="match status" value="1"/>
</dbReference>
<evidence type="ECO:0000256" key="4">
    <source>
        <dbReference type="PIRSR" id="PIRSR621116-50"/>
    </source>
</evidence>
<accession>A0A553Q7I1</accession>
<dbReference type="AlphaFoldDB" id="A0A553Q7I1"/>
<dbReference type="InterPro" id="IPR001693">
    <property type="entry name" value="Calcitonin_peptide-like"/>
</dbReference>
<dbReference type="GO" id="GO:0007189">
    <property type="term" value="P:adenylate cyclase-activating G protein-coupled receptor signaling pathway"/>
    <property type="evidence" value="ECO:0007669"/>
    <property type="project" value="TreeGrafter"/>
</dbReference>
<name>A0A553Q7I1_9TELE</name>
<feature type="domain" description="Calcitonin peptide-like" evidence="5">
    <location>
        <begin position="22"/>
        <end position="64"/>
    </location>
</feature>
<dbReference type="GO" id="GO:0005179">
    <property type="term" value="F:hormone activity"/>
    <property type="evidence" value="ECO:0007669"/>
    <property type="project" value="InterPro"/>
</dbReference>
<dbReference type="GO" id="GO:0031716">
    <property type="term" value="F:calcitonin receptor binding"/>
    <property type="evidence" value="ECO:0007669"/>
    <property type="project" value="TreeGrafter"/>
</dbReference>
<dbReference type="EMBL" id="SRMA01026256">
    <property type="protein sequence ID" value="TRY85882.1"/>
    <property type="molecule type" value="Genomic_DNA"/>
</dbReference>
<dbReference type="PROSITE" id="PS00258">
    <property type="entry name" value="CALCITONIN"/>
    <property type="match status" value="1"/>
</dbReference>
<comment type="function">
    <text evidence="1">Causes a rapid but short-lived drop in the level of calcium and phosphate in blood by promoting the incorporation of those ions in the bones.</text>
</comment>
<protein>
    <recommendedName>
        <fullName evidence="5">Calcitonin peptide-like domain-containing protein</fullName>
    </recommendedName>
</protein>
<dbReference type="GO" id="GO:0005615">
    <property type="term" value="C:extracellular space"/>
    <property type="evidence" value="ECO:0007669"/>
    <property type="project" value="TreeGrafter"/>
</dbReference>
<dbReference type="PANTHER" id="PTHR10505:SF3">
    <property type="entry name" value="CALCITONIN GENE-RELATED PEPTIDE 2"/>
    <property type="match status" value="1"/>
</dbReference>
<dbReference type="SMART" id="SM00113">
    <property type="entry name" value="CALCITONIN"/>
    <property type="match status" value="1"/>
</dbReference>
<organism evidence="6 7">
    <name type="scientific">Danionella cerebrum</name>
    <dbReference type="NCBI Taxonomy" id="2873325"/>
    <lineage>
        <taxon>Eukaryota</taxon>
        <taxon>Metazoa</taxon>
        <taxon>Chordata</taxon>
        <taxon>Craniata</taxon>
        <taxon>Vertebrata</taxon>
        <taxon>Euteleostomi</taxon>
        <taxon>Actinopterygii</taxon>
        <taxon>Neopterygii</taxon>
        <taxon>Teleostei</taxon>
        <taxon>Ostariophysi</taxon>
        <taxon>Cypriniformes</taxon>
        <taxon>Danionidae</taxon>
        <taxon>Danioninae</taxon>
        <taxon>Danionella</taxon>
    </lineage>
</organism>
<dbReference type="PRINTS" id="PR00817">
    <property type="entry name" value="CALCITONINB"/>
</dbReference>
<evidence type="ECO:0000256" key="3">
    <source>
        <dbReference type="ARBA" id="ARBA00023157"/>
    </source>
</evidence>
<dbReference type="PANTHER" id="PTHR10505">
    <property type="entry name" value="CALCITONIN-RELATED"/>
    <property type="match status" value="1"/>
</dbReference>